<dbReference type="InterPro" id="IPR011249">
    <property type="entry name" value="Metalloenz_LuxS/M16"/>
</dbReference>
<evidence type="ECO:0000259" key="9">
    <source>
        <dbReference type="Pfam" id="PF05193"/>
    </source>
</evidence>
<keyword evidence="11" id="KW-1185">Reference proteome</keyword>
<dbReference type="InterPro" id="IPR050626">
    <property type="entry name" value="Peptidase_M16"/>
</dbReference>
<feature type="domain" description="Peptidase M16 N-terminal" evidence="8">
    <location>
        <begin position="69"/>
        <end position="194"/>
    </location>
</feature>
<feature type="signal peptide" evidence="7">
    <location>
        <begin position="1"/>
        <end position="23"/>
    </location>
</feature>
<dbReference type="PANTHER" id="PTHR43690:SF34">
    <property type="entry name" value="ZINC PROTEASE PQQL-LIKE"/>
    <property type="match status" value="1"/>
</dbReference>
<organism evidence="10 11">
    <name type="scientific">Mucilaginibacter lutimaris</name>
    <dbReference type="NCBI Taxonomy" id="931629"/>
    <lineage>
        <taxon>Bacteria</taxon>
        <taxon>Pseudomonadati</taxon>
        <taxon>Bacteroidota</taxon>
        <taxon>Sphingobacteriia</taxon>
        <taxon>Sphingobacteriales</taxon>
        <taxon>Sphingobacteriaceae</taxon>
        <taxon>Mucilaginibacter</taxon>
    </lineage>
</organism>
<dbReference type="Pfam" id="PF00675">
    <property type="entry name" value="Peptidase_M16"/>
    <property type="match status" value="1"/>
</dbReference>
<dbReference type="Gene3D" id="3.30.830.10">
    <property type="entry name" value="Metalloenzyme, LuxS/M16 peptidase-like"/>
    <property type="match status" value="4"/>
</dbReference>
<comment type="caution">
    <text evidence="10">The sequence shown here is derived from an EMBL/GenBank/DDBJ whole genome shotgun (WGS) entry which is preliminary data.</text>
</comment>
<evidence type="ECO:0000256" key="1">
    <source>
        <dbReference type="ARBA" id="ARBA00007261"/>
    </source>
</evidence>
<gene>
    <name evidence="10" type="ORF">ACFQZI_15920</name>
</gene>
<feature type="domain" description="Peptidase M16 C-terminal" evidence="9">
    <location>
        <begin position="711"/>
        <end position="877"/>
    </location>
</feature>
<dbReference type="Pfam" id="PF05193">
    <property type="entry name" value="Peptidase_M16_C"/>
    <property type="match status" value="2"/>
</dbReference>
<sequence length="952" mass="105236">MNINRTLSVAALALLIASGSVNAQVKRKPTPSPRNKPTAAAVAPPNVLPVDKDVIIGKLPNGLTYYIRHNEQPQKRAELYLVNKAGSVLETDAQQGLAHFTEHMAFNGTRDFPKNALVNYLQKSGVKFGADLNAYTSFDETVYQLPLPTDSATVFENGFKILANWAGYVSFDQAEIEKERGVVLEEARLRGKNAQERLSLQTLPVLLNNSRYATRLPIGQETVLKNFDAATIKSFYSDWYRPDLQAVIVVGDFDVKRVEALIKANFSGLKNPAVKKPRPDYNVAPTPGTVVKVVTDKEFPYTLAQIIVKHPHNVIRTTTGYMQSMRISLFNYMLNQRLGELQQKPEPPFLYARTSYAPLIGKQDAFSSIVVSKPDGLETAVKAAVAETERARKFGFTLTELERAKQQALVGIQNAFYERNKTNSVNYVREYTQNFLTGEAMPGIDFEYNFYVSNISKISLAEMNALAGQFISDQNRVIIVEGPDKDKDKLPNEKTILNWISTAGNGITAYVDNVTSKPLMEKEPQGSKIVSEVKDDAIGITTLTFENGLKAILKPTEFKNDQILINGSSFGGTSLASDADYTSASFAGSIVGSSGISEFNQGQLDKMLAGKDVNVSPYISELTQGIRGSSSPRDFITALQLIYLYFTQPRMDADIWKGTMLQTKALLANRGLDPQSVFQDTLSAVLSNNNFRFGATTLDRLNTADQDKSFKFYKDRFADASGFTFVVVGNFNVELIKPFLATYLGGLPSTNKKETFRNLKMYPAPGQITKTVYKGIDDKASVQMIYSGPYVFNEANNMQLDALEEILNIKLVERLREQESGIYAPGIRASYTKNPEGRYTVTIAFTCAAANVDKLVAATLDEISKIKQTGALPADIEKFAAEEARSTQVQLKQNVSWAGYLAGAVQNDQNPDDILSHVKNLENVTVQSTKETANKYLNNANLAKVILMPEKK</sequence>
<feature type="chain" id="PRO_5045889875" evidence="7">
    <location>
        <begin position="24"/>
        <end position="952"/>
    </location>
</feature>
<dbReference type="RefSeq" id="WP_377144172.1">
    <property type="nucleotide sequence ID" value="NZ_JBHTIA010000012.1"/>
</dbReference>
<feature type="region of interest" description="Disordered" evidence="6">
    <location>
        <begin position="23"/>
        <end position="42"/>
    </location>
</feature>
<keyword evidence="4" id="KW-0862">Zinc</keyword>
<evidence type="ECO:0000313" key="10">
    <source>
        <dbReference type="EMBL" id="MFD0766349.1"/>
    </source>
</evidence>
<dbReference type="InterPro" id="IPR011765">
    <property type="entry name" value="Pept_M16_N"/>
</dbReference>
<evidence type="ECO:0000256" key="4">
    <source>
        <dbReference type="ARBA" id="ARBA00022833"/>
    </source>
</evidence>
<keyword evidence="3" id="KW-0378">Hydrolase</keyword>
<evidence type="ECO:0000256" key="6">
    <source>
        <dbReference type="SAM" id="MobiDB-lite"/>
    </source>
</evidence>
<evidence type="ECO:0000256" key="5">
    <source>
        <dbReference type="ARBA" id="ARBA00023049"/>
    </source>
</evidence>
<keyword evidence="7" id="KW-0732">Signal</keyword>
<evidence type="ECO:0000256" key="3">
    <source>
        <dbReference type="ARBA" id="ARBA00022801"/>
    </source>
</evidence>
<accession>A0ABW2ZJE0</accession>
<evidence type="ECO:0000256" key="2">
    <source>
        <dbReference type="ARBA" id="ARBA00022670"/>
    </source>
</evidence>
<dbReference type="SUPFAM" id="SSF63411">
    <property type="entry name" value="LuxS/MPP-like metallohydrolase"/>
    <property type="match status" value="4"/>
</dbReference>
<keyword evidence="2" id="KW-0645">Protease</keyword>
<evidence type="ECO:0000259" key="8">
    <source>
        <dbReference type="Pfam" id="PF00675"/>
    </source>
</evidence>
<evidence type="ECO:0000313" key="11">
    <source>
        <dbReference type="Proteomes" id="UP001597073"/>
    </source>
</evidence>
<dbReference type="InterPro" id="IPR007863">
    <property type="entry name" value="Peptidase_M16_C"/>
</dbReference>
<dbReference type="PANTHER" id="PTHR43690">
    <property type="entry name" value="NARDILYSIN"/>
    <property type="match status" value="1"/>
</dbReference>
<protein>
    <submittedName>
        <fullName evidence="10">M16 family metallopeptidase</fullName>
    </submittedName>
</protein>
<dbReference type="EMBL" id="JBHTIA010000012">
    <property type="protein sequence ID" value="MFD0766349.1"/>
    <property type="molecule type" value="Genomic_DNA"/>
</dbReference>
<evidence type="ECO:0000256" key="7">
    <source>
        <dbReference type="SAM" id="SignalP"/>
    </source>
</evidence>
<comment type="similarity">
    <text evidence="1">Belongs to the peptidase M16 family.</text>
</comment>
<proteinExistence type="inferred from homology"/>
<dbReference type="Proteomes" id="UP001597073">
    <property type="component" value="Unassembled WGS sequence"/>
</dbReference>
<name>A0ABW2ZJE0_9SPHI</name>
<reference evidence="11" key="1">
    <citation type="journal article" date="2019" name="Int. J. Syst. Evol. Microbiol.">
        <title>The Global Catalogue of Microorganisms (GCM) 10K type strain sequencing project: providing services to taxonomists for standard genome sequencing and annotation.</title>
        <authorList>
            <consortium name="The Broad Institute Genomics Platform"/>
            <consortium name="The Broad Institute Genome Sequencing Center for Infectious Disease"/>
            <person name="Wu L."/>
            <person name="Ma J."/>
        </authorList>
    </citation>
    <scope>NUCLEOTIDE SEQUENCE [LARGE SCALE GENOMIC DNA]</scope>
    <source>
        <strain evidence="11">CCUG 60742</strain>
    </source>
</reference>
<feature type="domain" description="Peptidase M16 C-terminal" evidence="9">
    <location>
        <begin position="227"/>
        <end position="407"/>
    </location>
</feature>
<keyword evidence="5" id="KW-0482">Metalloprotease</keyword>